<sequence length="157" mass="17087">CLTTLVPVLAQVADSNAQLIVLFQQWLAAQGVPPAEGVEVTVKTAWVAKEPEEIYSYAIRTTGTFYSNKMVDWTRGKRLLVKVESSLDQDVEIQLIGNIVDDMELATDIDIAKTCPANDNISIGPAWDHWCPYIGVKITVAVAPTAGLLTISVVSQE</sequence>
<protein>
    <submittedName>
        <fullName evidence="1">Uncharacterized protein</fullName>
    </submittedName>
</protein>
<feature type="non-terminal residue" evidence="1">
    <location>
        <position position="1"/>
    </location>
</feature>
<organism evidence="1">
    <name type="scientific">marine sediment metagenome</name>
    <dbReference type="NCBI Taxonomy" id="412755"/>
    <lineage>
        <taxon>unclassified sequences</taxon>
        <taxon>metagenomes</taxon>
        <taxon>ecological metagenomes</taxon>
    </lineage>
</organism>
<reference evidence="1" key="1">
    <citation type="journal article" date="2014" name="Front. Microbiol.">
        <title>High frequency of phylogenetically diverse reductive dehalogenase-homologous genes in deep subseafloor sedimentary metagenomes.</title>
        <authorList>
            <person name="Kawai M."/>
            <person name="Futagami T."/>
            <person name="Toyoda A."/>
            <person name="Takaki Y."/>
            <person name="Nishi S."/>
            <person name="Hori S."/>
            <person name="Arai W."/>
            <person name="Tsubouchi T."/>
            <person name="Morono Y."/>
            <person name="Uchiyama I."/>
            <person name="Ito T."/>
            <person name="Fujiyama A."/>
            <person name="Inagaki F."/>
            <person name="Takami H."/>
        </authorList>
    </citation>
    <scope>NUCLEOTIDE SEQUENCE</scope>
    <source>
        <strain evidence="1">Expedition CK06-06</strain>
    </source>
</reference>
<accession>X1T7Q9</accession>
<comment type="caution">
    <text evidence="1">The sequence shown here is derived from an EMBL/GenBank/DDBJ whole genome shotgun (WGS) entry which is preliminary data.</text>
</comment>
<evidence type="ECO:0000313" key="1">
    <source>
        <dbReference type="EMBL" id="GAJ01393.1"/>
    </source>
</evidence>
<dbReference type="EMBL" id="BARW01016042">
    <property type="protein sequence ID" value="GAJ01393.1"/>
    <property type="molecule type" value="Genomic_DNA"/>
</dbReference>
<name>X1T7Q9_9ZZZZ</name>
<dbReference type="AlphaFoldDB" id="X1T7Q9"/>
<gene>
    <name evidence="1" type="ORF">S12H4_28022</name>
</gene>
<proteinExistence type="predicted"/>